<dbReference type="PROSITE" id="PS50043">
    <property type="entry name" value="HTH_LUXR_2"/>
    <property type="match status" value="1"/>
</dbReference>
<dbReference type="InterPro" id="IPR000792">
    <property type="entry name" value="Tscrpt_reg_LuxR_C"/>
</dbReference>
<keyword evidence="6" id="KW-1185">Reference proteome</keyword>
<protein>
    <submittedName>
        <fullName evidence="5">DNA-binding CsgD family transcriptional regulator</fullName>
    </submittedName>
</protein>
<dbReference type="SUPFAM" id="SSF46894">
    <property type="entry name" value="C-terminal effector domain of the bipartite response regulators"/>
    <property type="match status" value="1"/>
</dbReference>
<organism evidence="5 6">
    <name type="scientific">Microbacterium natoriense</name>
    <dbReference type="NCBI Taxonomy" id="284570"/>
    <lineage>
        <taxon>Bacteria</taxon>
        <taxon>Bacillati</taxon>
        <taxon>Actinomycetota</taxon>
        <taxon>Actinomycetes</taxon>
        <taxon>Micrococcales</taxon>
        <taxon>Microbacteriaceae</taxon>
        <taxon>Microbacterium</taxon>
    </lineage>
</organism>
<keyword evidence="2 5" id="KW-0238">DNA-binding</keyword>
<dbReference type="AlphaFoldDB" id="A0AAW8EX97"/>
<accession>A0AAW8EX97</accession>
<evidence type="ECO:0000259" key="4">
    <source>
        <dbReference type="PROSITE" id="PS50043"/>
    </source>
</evidence>
<name>A0AAW8EX97_9MICO</name>
<evidence type="ECO:0000256" key="2">
    <source>
        <dbReference type="ARBA" id="ARBA00023125"/>
    </source>
</evidence>
<keyword evidence="3" id="KW-0804">Transcription</keyword>
<dbReference type="SMART" id="SM00421">
    <property type="entry name" value="HTH_LUXR"/>
    <property type="match status" value="1"/>
</dbReference>
<evidence type="ECO:0000313" key="6">
    <source>
        <dbReference type="Proteomes" id="UP001244427"/>
    </source>
</evidence>
<gene>
    <name evidence="5" type="ORF">QFZ53_001475</name>
</gene>
<feature type="domain" description="HTH luxR-type" evidence="4">
    <location>
        <begin position="760"/>
        <end position="824"/>
    </location>
</feature>
<dbReference type="GO" id="GO:0003677">
    <property type="term" value="F:DNA binding"/>
    <property type="evidence" value="ECO:0007669"/>
    <property type="project" value="UniProtKB-KW"/>
</dbReference>
<dbReference type="GO" id="GO:0006355">
    <property type="term" value="P:regulation of DNA-templated transcription"/>
    <property type="evidence" value="ECO:0007669"/>
    <property type="project" value="InterPro"/>
</dbReference>
<dbReference type="EMBL" id="JAUSXV010000001">
    <property type="protein sequence ID" value="MDQ0647279.1"/>
    <property type="molecule type" value="Genomic_DNA"/>
</dbReference>
<sequence length="825" mass="89326">MFTTTVHSVVEAIRSARHVRLVGARLSGKSTVVRAVAQQLEASGIPAIALKGDPIASGQPGYGLEQFAGALGLALRSRTVTGMVDQLSVGVDPRTVLLLDDIHLMDTLSLQALALLRDRLGLRFVAVEPAGVNRHRDFPPCWPETLVKLSELSFAECTMLVHSALGGPANLAAVTSIYALTGGAVGMVAAVADSARLTGALQLEGGVWHLTGADLWSAHLAPLIDGTLSELEPDQYKFVQWLALQGPVHTSSIPLSTFPPALVRRVLELRFASVVSGAENGLLQAWPPILARRIKAAISPDFRALHEMAQPTDGTTEPATMASPAAADAVQLAREFAAHDEHKSDQTYRRWRISPTSATALAFVYAASGLGQQRERLRQVFADTPLPTTQPSREDMLLGFQHVQWLLFEARDRRTALQRLDTLIASAPQDAPAIRFIFDVTTTFAGCPAPRLRPDEPASSENVLTWRIVAALIRGDMAFLRALLSAPPAHSKWPLISSFVKTAILLMEGQARASLDMALAQREAARVALNRDAYCVFSYVGTLAASHLGDMKLSERLLNEASVIGRPGLGLGTIQGAVLVMQAMTAHFSGRSALRDDLLREASESSPDTGPFLAMGMDMPLLFLESTADTTALVNRMVALIDDRLDRGFNVGAAQSAAILLTISWGDGLVDGLQRALEHSPLPIYKNTLELARLLRQKDMEAISTWLTRLTIGDDHDLLMRVVGSRAREATRDGEVSFATFLHTVLHEFFEATSLQSTIASTPPATISTREREVGLLVGELSNPEIAERLGISRRTVENHVANALRKTHTANRVELAEYLRRTKA</sequence>
<dbReference type="PANTHER" id="PTHR44688">
    <property type="entry name" value="DNA-BINDING TRANSCRIPTIONAL ACTIVATOR DEVR_DOSR"/>
    <property type="match status" value="1"/>
</dbReference>
<dbReference type="RefSeq" id="WP_307295060.1">
    <property type="nucleotide sequence ID" value="NZ_JAUSXV010000001.1"/>
</dbReference>
<dbReference type="SUPFAM" id="SSF52540">
    <property type="entry name" value="P-loop containing nucleoside triphosphate hydrolases"/>
    <property type="match status" value="1"/>
</dbReference>
<dbReference type="Proteomes" id="UP001244427">
    <property type="component" value="Unassembled WGS sequence"/>
</dbReference>
<dbReference type="InterPro" id="IPR036388">
    <property type="entry name" value="WH-like_DNA-bd_sf"/>
</dbReference>
<evidence type="ECO:0000313" key="5">
    <source>
        <dbReference type="EMBL" id="MDQ0647279.1"/>
    </source>
</evidence>
<dbReference type="PANTHER" id="PTHR44688:SF16">
    <property type="entry name" value="DNA-BINDING TRANSCRIPTIONAL ACTIVATOR DEVR_DOSR"/>
    <property type="match status" value="1"/>
</dbReference>
<reference evidence="5 6" key="1">
    <citation type="submission" date="2023-07" db="EMBL/GenBank/DDBJ databases">
        <title>Comparative genomics of wheat-associated soil bacteria to identify genetic determinants of phenazine resistance.</title>
        <authorList>
            <person name="Mouncey N."/>
        </authorList>
    </citation>
    <scope>NUCLEOTIDE SEQUENCE [LARGE SCALE GENOMIC DNA]</scope>
    <source>
        <strain evidence="5 6">W4I9-1</strain>
    </source>
</reference>
<dbReference type="InterPro" id="IPR016032">
    <property type="entry name" value="Sig_transdc_resp-reg_C-effctor"/>
</dbReference>
<dbReference type="Pfam" id="PF00196">
    <property type="entry name" value="GerE"/>
    <property type="match status" value="1"/>
</dbReference>
<evidence type="ECO:0000256" key="1">
    <source>
        <dbReference type="ARBA" id="ARBA00023015"/>
    </source>
</evidence>
<dbReference type="Gene3D" id="1.10.10.10">
    <property type="entry name" value="Winged helix-like DNA-binding domain superfamily/Winged helix DNA-binding domain"/>
    <property type="match status" value="1"/>
</dbReference>
<evidence type="ECO:0000256" key="3">
    <source>
        <dbReference type="ARBA" id="ARBA00023163"/>
    </source>
</evidence>
<dbReference type="CDD" id="cd06170">
    <property type="entry name" value="LuxR_C_like"/>
    <property type="match status" value="1"/>
</dbReference>
<proteinExistence type="predicted"/>
<dbReference type="InterPro" id="IPR027417">
    <property type="entry name" value="P-loop_NTPase"/>
</dbReference>
<keyword evidence="1" id="KW-0805">Transcription regulation</keyword>
<comment type="caution">
    <text evidence="5">The sequence shown here is derived from an EMBL/GenBank/DDBJ whole genome shotgun (WGS) entry which is preliminary data.</text>
</comment>